<protein>
    <submittedName>
        <fullName evidence="2">WGS project CAEQ00000000 data, annotated contig 1279</fullName>
    </submittedName>
</protein>
<dbReference type="SUPFAM" id="SSF58087">
    <property type="entry name" value="Variant surface glycoprotein (N-terminal domain)"/>
    <property type="match status" value="1"/>
</dbReference>
<dbReference type="AlphaFoldDB" id="F9W563"/>
<sequence length="162" mass="17736">MVVKARLLLRLLTGVLMCSVEVLGSYYPKAIPIEAGGSICSLSRKLKDVAPWTQEKIAALRKTRDEYGSKLLDWKLHFHGSPKCEVNESILDEIRVTLENVNAEIGALQAKAIRAGALAARSAGRLTDFITVFANAQNNSFMDRVNYCLGGGGNPVKKKKFV</sequence>
<dbReference type="Gene3D" id="3.90.150.10">
    <property type="entry name" value="Variant Surface Glycoprotein, subunit A domain 1"/>
    <property type="match status" value="1"/>
</dbReference>
<dbReference type="EMBL" id="CAEQ01000663">
    <property type="protein sequence ID" value="CCD12310.1"/>
    <property type="molecule type" value="Genomic_DNA"/>
</dbReference>
<keyword evidence="3" id="KW-1185">Reference proteome</keyword>
<reference evidence="2 3" key="2">
    <citation type="journal article" date="2012" name="Proc. Natl. Acad. Sci. U.S.A.">
        <title>Antigenic diversity is generated by distinct evolutionary mechanisms in African trypanosome species.</title>
        <authorList>
            <person name="Jackson A.P."/>
            <person name="Berry A."/>
            <person name="Aslett M."/>
            <person name="Allison H.C."/>
            <person name="Burton P."/>
            <person name="Vavrova-Anderson J."/>
            <person name="Brown R."/>
            <person name="Browne H."/>
            <person name="Corton N."/>
            <person name="Hauser H."/>
            <person name="Gamble J."/>
            <person name="Gilderthorp R."/>
            <person name="Marcello L."/>
            <person name="McQuillan J."/>
            <person name="Otto T.D."/>
            <person name="Quail M.A."/>
            <person name="Sanders M.J."/>
            <person name="van Tonder A."/>
            <person name="Ginger M.L."/>
            <person name="Field M.C."/>
            <person name="Barry J.D."/>
            <person name="Hertz-Fowler C."/>
            <person name="Berriman M."/>
        </authorList>
    </citation>
    <scope>NUCLEOTIDE SEQUENCE [LARGE SCALE GENOMIC DNA]</scope>
    <source>
        <strain evidence="2 3">IL3000</strain>
    </source>
</reference>
<evidence type="ECO:0000313" key="2">
    <source>
        <dbReference type="EMBL" id="CCD12310.1"/>
    </source>
</evidence>
<evidence type="ECO:0000313" key="3">
    <source>
        <dbReference type="Proteomes" id="UP000000702"/>
    </source>
</evidence>
<feature type="signal peptide" evidence="1">
    <location>
        <begin position="1"/>
        <end position="24"/>
    </location>
</feature>
<proteinExistence type="predicted"/>
<accession>F9W563</accession>
<name>F9W563_TRYCI</name>
<evidence type="ECO:0000256" key="1">
    <source>
        <dbReference type="SAM" id="SignalP"/>
    </source>
</evidence>
<comment type="caution">
    <text evidence="2">The sequence shown here is derived from an EMBL/GenBank/DDBJ whole genome shotgun (WGS) entry which is preliminary data.</text>
</comment>
<organism evidence="2 3">
    <name type="scientific">Trypanosoma congolense (strain IL3000)</name>
    <dbReference type="NCBI Taxonomy" id="1068625"/>
    <lineage>
        <taxon>Eukaryota</taxon>
        <taxon>Discoba</taxon>
        <taxon>Euglenozoa</taxon>
        <taxon>Kinetoplastea</taxon>
        <taxon>Metakinetoplastina</taxon>
        <taxon>Trypanosomatida</taxon>
        <taxon>Trypanosomatidae</taxon>
        <taxon>Trypanosoma</taxon>
        <taxon>Nannomonas</taxon>
    </lineage>
</organism>
<feature type="chain" id="PRO_5003394558" evidence="1">
    <location>
        <begin position="25"/>
        <end position="162"/>
    </location>
</feature>
<dbReference type="VEuPathDB" id="TriTrypDB:TcIL3000_0_32040"/>
<keyword evidence="1" id="KW-0732">Signal</keyword>
<gene>
    <name evidence="2" type="ORF">TCIL3000_0_32040</name>
</gene>
<dbReference type="Proteomes" id="UP000000702">
    <property type="component" value="Unassembled WGS sequence"/>
</dbReference>
<reference evidence="3" key="1">
    <citation type="submission" date="2011-07" db="EMBL/GenBank/DDBJ databases">
        <title>Divergent evolution of antigenic variation in African trypanosomes.</title>
        <authorList>
            <person name="Jackson A.P."/>
            <person name="Berry A."/>
            <person name="Allison H.C."/>
            <person name="Burton P."/>
            <person name="Anderson J."/>
            <person name="Aslett M."/>
            <person name="Brown R."/>
            <person name="Corton N."/>
            <person name="Harris D."/>
            <person name="Hauser H."/>
            <person name="Gamble J."/>
            <person name="Gilderthorp R."/>
            <person name="McQuillan J."/>
            <person name="Quail M.A."/>
            <person name="Sanders M."/>
            <person name="Van Tonder A."/>
            <person name="Ginger M.L."/>
            <person name="Donelson J.E."/>
            <person name="Field M.C."/>
            <person name="Barry J.D."/>
            <person name="Berriman M."/>
            <person name="Hertz-Fowler C."/>
        </authorList>
    </citation>
    <scope>NUCLEOTIDE SEQUENCE [LARGE SCALE GENOMIC DNA]</scope>
    <source>
        <strain evidence="3">IL3000</strain>
    </source>
</reference>